<dbReference type="Gene3D" id="3.30.565.10">
    <property type="entry name" value="Histidine kinase-like ATPase, C-terminal domain"/>
    <property type="match status" value="1"/>
</dbReference>
<evidence type="ECO:0000256" key="6">
    <source>
        <dbReference type="ARBA" id="ARBA00022777"/>
    </source>
</evidence>
<dbReference type="InterPro" id="IPR036890">
    <property type="entry name" value="HATPase_C_sf"/>
</dbReference>
<comment type="catalytic activity">
    <reaction evidence="1">
        <text>ATP + protein L-histidine = ADP + protein N-phospho-L-histidine.</text>
        <dbReference type="EC" id="2.7.13.3"/>
    </reaction>
</comment>
<dbReference type="InterPro" id="IPR011006">
    <property type="entry name" value="CheY-like_superfamily"/>
</dbReference>
<dbReference type="InterPro" id="IPR001789">
    <property type="entry name" value="Sig_transdc_resp-reg_receiver"/>
</dbReference>
<evidence type="ECO:0000256" key="3">
    <source>
        <dbReference type="ARBA" id="ARBA00022553"/>
    </source>
</evidence>
<evidence type="ECO:0000256" key="8">
    <source>
        <dbReference type="ARBA" id="ARBA00023012"/>
    </source>
</evidence>
<dbReference type="SUPFAM" id="SSF52172">
    <property type="entry name" value="CheY-like"/>
    <property type="match status" value="2"/>
</dbReference>
<dbReference type="SUPFAM" id="SSF47384">
    <property type="entry name" value="Homodimeric domain of signal transducing histidine kinase"/>
    <property type="match status" value="1"/>
</dbReference>
<evidence type="ECO:0000259" key="11">
    <source>
        <dbReference type="PROSITE" id="PS50110"/>
    </source>
</evidence>
<keyword evidence="7" id="KW-0067">ATP-binding</keyword>
<name>A0ABU5V8B2_9GAMM</name>
<organism evidence="12 13">
    <name type="scientific">Stenotrophomonas capsici</name>
    <dbReference type="NCBI Taxonomy" id="3110230"/>
    <lineage>
        <taxon>Bacteria</taxon>
        <taxon>Pseudomonadati</taxon>
        <taxon>Pseudomonadota</taxon>
        <taxon>Gammaproteobacteria</taxon>
        <taxon>Lysobacterales</taxon>
        <taxon>Lysobacteraceae</taxon>
        <taxon>Stenotrophomonas</taxon>
    </lineage>
</organism>
<evidence type="ECO:0000256" key="7">
    <source>
        <dbReference type="ARBA" id="ARBA00022840"/>
    </source>
</evidence>
<dbReference type="InterPro" id="IPR003661">
    <property type="entry name" value="HisK_dim/P_dom"/>
</dbReference>
<dbReference type="RefSeq" id="WP_323439742.1">
    <property type="nucleotide sequence ID" value="NZ_JAYFUH010000260.1"/>
</dbReference>
<evidence type="ECO:0000256" key="9">
    <source>
        <dbReference type="PROSITE-ProRule" id="PRU00169"/>
    </source>
</evidence>
<keyword evidence="13" id="KW-1185">Reference proteome</keyword>
<keyword evidence="3 9" id="KW-0597">Phosphoprotein</keyword>
<proteinExistence type="predicted"/>
<keyword evidence="8" id="KW-0902">Two-component regulatory system</keyword>
<dbReference type="Gene3D" id="1.10.287.130">
    <property type="match status" value="1"/>
</dbReference>
<feature type="domain" description="Response regulatory" evidence="11">
    <location>
        <begin position="12"/>
        <end position="128"/>
    </location>
</feature>
<reference evidence="12 13" key="1">
    <citation type="submission" date="2023-12" db="EMBL/GenBank/DDBJ databases">
        <title>Stenotrophomonas guangdongensis sp. nov., isolated from wilted pepper plants (Capsicum annuum).</title>
        <authorList>
            <person name="Qiu M."/>
            <person name="Li Y."/>
            <person name="Liu Q."/>
            <person name="Zhang X."/>
            <person name="Huang Y."/>
            <person name="Guo R."/>
            <person name="Hu M."/>
            <person name="Zhou J."/>
            <person name="Zhou X."/>
        </authorList>
    </citation>
    <scope>NUCLEOTIDE SEQUENCE [LARGE SCALE GENOMIC DNA]</scope>
    <source>
        <strain evidence="12 13">MH1</strain>
    </source>
</reference>
<dbReference type="CDD" id="cd00156">
    <property type="entry name" value="REC"/>
    <property type="match status" value="1"/>
</dbReference>
<dbReference type="Pfam" id="PF02518">
    <property type="entry name" value="HATPase_c"/>
    <property type="match status" value="1"/>
</dbReference>
<dbReference type="InterPro" id="IPR036097">
    <property type="entry name" value="HisK_dim/P_sf"/>
</dbReference>
<dbReference type="Pfam" id="PF00072">
    <property type="entry name" value="Response_reg"/>
    <property type="match status" value="2"/>
</dbReference>
<feature type="domain" description="Histidine kinase" evidence="10">
    <location>
        <begin position="158"/>
        <end position="367"/>
    </location>
</feature>
<evidence type="ECO:0000256" key="4">
    <source>
        <dbReference type="ARBA" id="ARBA00022679"/>
    </source>
</evidence>
<dbReference type="PANTHER" id="PTHR43065">
    <property type="entry name" value="SENSOR HISTIDINE KINASE"/>
    <property type="match status" value="1"/>
</dbReference>
<dbReference type="CDD" id="cd00082">
    <property type="entry name" value="HisKA"/>
    <property type="match status" value="1"/>
</dbReference>
<gene>
    <name evidence="12" type="ORF">VA603_18845</name>
</gene>
<protein>
    <recommendedName>
        <fullName evidence="2">histidine kinase</fullName>
        <ecNumber evidence="2">2.7.13.3</ecNumber>
    </recommendedName>
</protein>
<evidence type="ECO:0000256" key="5">
    <source>
        <dbReference type="ARBA" id="ARBA00022741"/>
    </source>
</evidence>
<keyword evidence="6" id="KW-0418">Kinase</keyword>
<evidence type="ECO:0000259" key="10">
    <source>
        <dbReference type="PROSITE" id="PS50109"/>
    </source>
</evidence>
<keyword evidence="5" id="KW-0547">Nucleotide-binding</keyword>
<dbReference type="SUPFAM" id="SSF55874">
    <property type="entry name" value="ATPase domain of HSP90 chaperone/DNA topoisomerase II/histidine kinase"/>
    <property type="match status" value="1"/>
</dbReference>
<keyword evidence="4" id="KW-0808">Transferase</keyword>
<dbReference type="EMBL" id="JAYFUH010000260">
    <property type="protein sequence ID" value="MEA5669594.1"/>
    <property type="molecule type" value="Genomic_DNA"/>
</dbReference>
<dbReference type="PRINTS" id="PR00344">
    <property type="entry name" value="BCTRLSENSOR"/>
</dbReference>
<dbReference type="InterPro" id="IPR003594">
    <property type="entry name" value="HATPase_dom"/>
</dbReference>
<evidence type="ECO:0000256" key="2">
    <source>
        <dbReference type="ARBA" id="ARBA00012438"/>
    </source>
</evidence>
<dbReference type="PANTHER" id="PTHR43065:SF46">
    <property type="entry name" value="C4-DICARBOXYLATE TRANSPORT SENSOR PROTEIN DCTB"/>
    <property type="match status" value="1"/>
</dbReference>
<dbReference type="EC" id="2.7.13.3" evidence="2"/>
<dbReference type="InterPro" id="IPR004358">
    <property type="entry name" value="Sig_transdc_His_kin-like_C"/>
</dbReference>
<evidence type="ECO:0000256" key="1">
    <source>
        <dbReference type="ARBA" id="ARBA00000085"/>
    </source>
</evidence>
<dbReference type="SMART" id="SM00388">
    <property type="entry name" value="HisKA"/>
    <property type="match status" value="1"/>
</dbReference>
<accession>A0ABU5V8B2</accession>
<dbReference type="Gene3D" id="3.40.50.2300">
    <property type="match status" value="2"/>
</dbReference>
<dbReference type="PROSITE" id="PS50109">
    <property type="entry name" value="HIS_KIN"/>
    <property type="match status" value="1"/>
</dbReference>
<evidence type="ECO:0000313" key="12">
    <source>
        <dbReference type="EMBL" id="MEA5669594.1"/>
    </source>
</evidence>
<comment type="caution">
    <text evidence="12">The sequence shown here is derived from an EMBL/GenBank/DDBJ whole genome shotgun (WGS) entry which is preliminary data.</text>
</comment>
<dbReference type="SMART" id="SM00448">
    <property type="entry name" value="REC"/>
    <property type="match status" value="2"/>
</dbReference>
<feature type="modified residue" description="4-aspartylphosphate" evidence="9">
    <location>
        <position position="437"/>
    </location>
</feature>
<dbReference type="Pfam" id="PF00512">
    <property type="entry name" value="HisKA"/>
    <property type="match status" value="1"/>
</dbReference>
<dbReference type="SMART" id="SM00387">
    <property type="entry name" value="HATPase_c"/>
    <property type="match status" value="1"/>
</dbReference>
<feature type="domain" description="Response regulatory" evidence="11">
    <location>
        <begin position="387"/>
        <end position="503"/>
    </location>
</feature>
<dbReference type="PROSITE" id="PS50110">
    <property type="entry name" value="RESPONSE_REGULATORY"/>
    <property type="match status" value="2"/>
</dbReference>
<dbReference type="Proteomes" id="UP001301653">
    <property type="component" value="Unassembled WGS sequence"/>
</dbReference>
<evidence type="ECO:0000313" key="13">
    <source>
        <dbReference type="Proteomes" id="UP001301653"/>
    </source>
</evidence>
<sequence length="506" mass="55048">MPNKGAPLGRLRILLVEDSPEDAELVSDQLLDAGLQAEFERVDNEVGLRRALTEYMPDIVLSDLSMPGFSGYQALQILRELHPKVPFIFVSGTMGEETAVEALRKGANDYIIKHLPARLPPAVARAIREARSEIERARVEDELMRSQRLESLALLAAGLSHDLRNILQPLLIVPDLIRERSDDPKIVRLADVIAECGRRGHEMVESMLSFVRGSRQPSERIVLQRLFQAVGMLLKSSLPRNVDLHLEVSDDRMAIEANYTELQQVLLNLALNAIQAMPDGGRLSLVAERGGQGQEECVRIRVSDEGIGMDEATQARLFSPFFTTKANGTGLGLVSCRRIIESVGGHIRVHSCKGEGTSFELLLPMQDALLAEGEGEVPAIRAGRGERLLVVDDEATRLSLLGNALSSQGYRMRLASDGAVAMRHLQEAGLPDVVLVDSGIPLLSAGQLLAEMQAMGYRGPAIVLEDANAPAFADGQAPSGISVHVLPKPLEMQRVFRAVADALGSD</sequence>
<dbReference type="InterPro" id="IPR005467">
    <property type="entry name" value="His_kinase_dom"/>
</dbReference>
<feature type="modified residue" description="4-aspartylphosphate" evidence="9">
    <location>
        <position position="63"/>
    </location>
</feature>